<dbReference type="Gene3D" id="1.20.1610.10">
    <property type="entry name" value="alpha-1,2-mannosidases domains"/>
    <property type="match status" value="1"/>
</dbReference>
<feature type="region of interest" description="Disordered" evidence="1">
    <location>
        <begin position="31"/>
        <end position="63"/>
    </location>
</feature>
<feature type="domain" description="Glycosyl hydrolase family 92" evidence="3">
    <location>
        <begin position="307"/>
        <end position="799"/>
    </location>
</feature>
<dbReference type="InterPro" id="IPR008928">
    <property type="entry name" value="6-hairpin_glycosidase_sf"/>
</dbReference>
<protein>
    <submittedName>
        <fullName evidence="5">GH92 family glycosyl hydrolase</fullName>
        <ecNumber evidence="5">3.2.1.-</ecNumber>
    </submittedName>
</protein>
<evidence type="ECO:0000313" key="6">
    <source>
        <dbReference type="Proteomes" id="UP001374803"/>
    </source>
</evidence>
<dbReference type="Gene3D" id="1.20.1050.60">
    <property type="entry name" value="alpha-1,2-mannosidase"/>
    <property type="match status" value="1"/>
</dbReference>
<dbReference type="Gene3D" id="2.70.98.10">
    <property type="match status" value="1"/>
</dbReference>
<feature type="chain" id="PRO_5045506679" evidence="2">
    <location>
        <begin position="21"/>
        <end position="826"/>
    </location>
</feature>
<dbReference type="InterPro" id="IPR005887">
    <property type="entry name" value="GH92_a_mannosidase_put"/>
</dbReference>
<dbReference type="EMBL" id="CP089983">
    <property type="protein sequence ID" value="WXB10267.1"/>
    <property type="molecule type" value="Genomic_DNA"/>
</dbReference>
<dbReference type="NCBIfam" id="TIGR01180">
    <property type="entry name" value="aman2_put"/>
    <property type="match status" value="1"/>
</dbReference>
<dbReference type="InterPro" id="IPR041371">
    <property type="entry name" value="GH92_N"/>
</dbReference>
<dbReference type="GO" id="GO:0016798">
    <property type="term" value="F:hydrolase activity, acting on glycosyl bonds"/>
    <property type="evidence" value="ECO:0007669"/>
    <property type="project" value="UniProtKB-KW"/>
</dbReference>
<dbReference type="PANTHER" id="PTHR12143:SF39">
    <property type="entry name" value="SECRETED PROTEIN"/>
    <property type="match status" value="1"/>
</dbReference>
<feature type="signal peptide" evidence="2">
    <location>
        <begin position="1"/>
        <end position="20"/>
    </location>
</feature>
<dbReference type="EC" id="3.2.1.-" evidence="5"/>
<evidence type="ECO:0000313" key="5">
    <source>
        <dbReference type="EMBL" id="WXB10267.1"/>
    </source>
</evidence>
<feature type="domain" description="Glycosyl hydrolase family 92 N-terminal" evidence="4">
    <location>
        <begin position="64"/>
        <end position="300"/>
    </location>
</feature>
<evidence type="ECO:0000259" key="3">
    <source>
        <dbReference type="Pfam" id="PF07971"/>
    </source>
</evidence>
<keyword evidence="5" id="KW-0378">Hydrolase</keyword>
<dbReference type="InterPro" id="IPR050883">
    <property type="entry name" value="PNGase"/>
</dbReference>
<reference evidence="5" key="1">
    <citation type="submission" date="2021-12" db="EMBL/GenBank/DDBJ databases">
        <title>Discovery of the Pendulisporaceae a myxobacterial family with distinct sporulation behavior and unique specialized metabolism.</title>
        <authorList>
            <person name="Garcia R."/>
            <person name="Popoff A."/>
            <person name="Bader C.D."/>
            <person name="Loehr J."/>
            <person name="Walesch S."/>
            <person name="Walt C."/>
            <person name="Boldt J."/>
            <person name="Bunk B."/>
            <person name="Haeckl F.J.F.P.J."/>
            <person name="Gunesch A.P."/>
            <person name="Birkelbach J."/>
            <person name="Nuebel U."/>
            <person name="Pietschmann T."/>
            <person name="Bach T."/>
            <person name="Mueller R."/>
        </authorList>
    </citation>
    <scope>NUCLEOTIDE SEQUENCE</scope>
    <source>
        <strain evidence="5">MSr11367</strain>
    </source>
</reference>
<dbReference type="Pfam" id="PF07971">
    <property type="entry name" value="Glyco_hydro_92"/>
    <property type="match status" value="1"/>
</dbReference>
<organism evidence="5 6">
    <name type="scientific">Pendulispora rubella</name>
    <dbReference type="NCBI Taxonomy" id="2741070"/>
    <lineage>
        <taxon>Bacteria</taxon>
        <taxon>Pseudomonadati</taxon>
        <taxon>Myxococcota</taxon>
        <taxon>Myxococcia</taxon>
        <taxon>Myxococcales</taxon>
        <taxon>Sorangiineae</taxon>
        <taxon>Pendulisporaceae</taxon>
        <taxon>Pendulispora</taxon>
    </lineage>
</organism>
<dbReference type="PANTHER" id="PTHR12143">
    <property type="entry name" value="PEPTIDE N-GLYCANASE PNGASE -RELATED"/>
    <property type="match status" value="1"/>
</dbReference>
<keyword evidence="5" id="KW-0326">Glycosidase</keyword>
<dbReference type="RefSeq" id="WP_394839944.1">
    <property type="nucleotide sequence ID" value="NZ_CP089929.1"/>
</dbReference>
<dbReference type="Gene3D" id="3.30.2080.10">
    <property type="entry name" value="GH92 mannosidase domain"/>
    <property type="match status" value="1"/>
</dbReference>
<dbReference type="InterPro" id="IPR014718">
    <property type="entry name" value="GH-type_carb-bd"/>
</dbReference>
<evidence type="ECO:0000256" key="2">
    <source>
        <dbReference type="SAM" id="SignalP"/>
    </source>
</evidence>
<proteinExistence type="predicted"/>
<evidence type="ECO:0000259" key="4">
    <source>
        <dbReference type="Pfam" id="PF17678"/>
    </source>
</evidence>
<evidence type="ECO:0000256" key="1">
    <source>
        <dbReference type="SAM" id="MobiDB-lite"/>
    </source>
</evidence>
<gene>
    <name evidence="5" type="ORF">LVJ94_23940</name>
</gene>
<dbReference type="Proteomes" id="UP001374803">
    <property type="component" value="Chromosome"/>
</dbReference>
<sequence>MKKLAIVALAALLGGSTLMCSDLELVSDLPPDAGPDGVAPRRDARTDAPQAEQWPPFASDPTTLVDTSIGNNENGTTFPGATTPFGMVQLSPDTGTNRYAAYQYKDTKIWGFSHTHLSGVGCQTMGNFRFMPTNSLLSSDPTQYATSFSHANETRSPGSYSVTFASGTEAAAGIQVSLTATERTGWHRYVFPDTATGMNVLMEVGESNGNVYDADVAVVGNDTIEGSLIGGNFCGETGKERYRIFFSAKFDRTAKVFGTWVGSAFNVSSRTAKRNGGRMGAWLSFDPAAGRTVGAVVGVSYVSVEGARNNRLKESQGQSFDTVRDRAHGIWQSELLRMPVAGGSQADQRTFYSALYRSLLHPSIASDVDGQYRDFKNAVHTSDKPYYQMLSLWDTYRSQNQLVALLHPQRAADMARSVLRIYNDSGWMPRWALGNGETNVMSGDPITPWVVTIYRRGLLDKDTAKKLFDALWRNVNEVPGDTSIFRGRDGNPTYKTRGHVDYNETSGYTYGDRRQAGSATLEYAFADCSLAVMARGLGETEKAKQLDARCRNFEKLWDANAQSKGYAGFPRARKIDGTNAEADPYDPMKGHGFHEGTGWQYQWLVQQDAPALFAKMGGETEAEKRLDTFFDMPTVLADPAKAAKEKWVRGAYTYYNAFAFNPNNESDLHAPWMYAWTGSPWKTSAVLRAARTLFVDREDGMPGNDDLGTISSWLLFGMTGIFEAAPGSGAYVLTAPMFEVVEIRPENGRTVRIEARGADASKLQYVASVRVGNPERNWIQSWISHENLLGAETIRVWLTDDPHSTVWATTAEARPPRLAEITGPSP</sequence>
<keyword evidence="6" id="KW-1185">Reference proteome</keyword>
<accession>A0ABZ2LH46</accession>
<keyword evidence="2" id="KW-0732">Signal</keyword>
<dbReference type="Pfam" id="PF17678">
    <property type="entry name" value="Glyco_hydro_92N"/>
    <property type="match status" value="1"/>
</dbReference>
<dbReference type="SUPFAM" id="SSF48208">
    <property type="entry name" value="Six-hairpin glycosidases"/>
    <property type="match status" value="1"/>
</dbReference>
<name>A0ABZ2LH46_9BACT</name>
<dbReference type="InterPro" id="IPR012939">
    <property type="entry name" value="Glyco_hydro_92"/>
</dbReference>